<keyword evidence="7" id="KW-0732">Signal</keyword>
<name>A0A6N6VXD7_9BACT</name>
<gene>
    <name evidence="9" type="ORF">GCL60_00230</name>
</gene>
<evidence type="ECO:0000256" key="6">
    <source>
        <dbReference type="RuleBase" id="RU003915"/>
    </source>
</evidence>
<dbReference type="InterPro" id="IPR046357">
    <property type="entry name" value="PPIase_dom_sf"/>
</dbReference>
<dbReference type="PANTHER" id="PTHR43811:SF19">
    <property type="entry name" value="39 KDA FK506-BINDING NUCLEAR PROTEIN"/>
    <property type="match status" value="1"/>
</dbReference>
<dbReference type="Proteomes" id="UP000437748">
    <property type="component" value="Unassembled WGS sequence"/>
</dbReference>
<evidence type="ECO:0000259" key="8">
    <source>
        <dbReference type="PROSITE" id="PS50059"/>
    </source>
</evidence>
<dbReference type="Pfam" id="PF00254">
    <property type="entry name" value="FKBP_C"/>
    <property type="match status" value="1"/>
</dbReference>
<evidence type="ECO:0000313" key="9">
    <source>
        <dbReference type="EMBL" id="KAB8040377.1"/>
    </source>
</evidence>
<sequence>MNFASTKKWALIAALACSPLLAISASAAEPAAAKKDTPSATTSKKGSMTFKNDEDKASYIIGHEISSSLKGGEFKVNKTVLLKAIEDGLNGKESEISQQDSQAFMQKYMTEQQKIRGDKNLKEGEAYLKAKKAEKGIVTLPSGLQYKIVTEGKGPKPKATDTVTVNYEGTLINGKVFDSSYQRGQPVSFPVNGVIKGWTEALQLMPEGSTWMLYIPANLAYGAQAPSPAIGPNSTLVFKVNLVSIAKPAPATTPAPAKTAEADKK</sequence>
<dbReference type="Pfam" id="PF01346">
    <property type="entry name" value="FKBP_N"/>
    <property type="match status" value="1"/>
</dbReference>
<dbReference type="Gene3D" id="3.10.50.40">
    <property type="match status" value="1"/>
</dbReference>
<keyword evidence="3 5" id="KW-0697">Rotamase</keyword>
<evidence type="ECO:0000313" key="10">
    <source>
        <dbReference type="Proteomes" id="UP000437748"/>
    </source>
</evidence>
<keyword evidence="4 5" id="KW-0413">Isomerase</keyword>
<accession>A0A6N6VXD7</accession>
<dbReference type="PANTHER" id="PTHR43811">
    <property type="entry name" value="FKBP-TYPE PEPTIDYL-PROLYL CIS-TRANS ISOMERASE FKPA"/>
    <property type="match status" value="1"/>
</dbReference>
<dbReference type="InterPro" id="IPR001179">
    <property type="entry name" value="PPIase_FKBP_dom"/>
</dbReference>
<evidence type="ECO:0000256" key="2">
    <source>
        <dbReference type="ARBA" id="ARBA00006577"/>
    </source>
</evidence>
<evidence type="ECO:0000256" key="3">
    <source>
        <dbReference type="ARBA" id="ARBA00023110"/>
    </source>
</evidence>
<dbReference type="InterPro" id="IPR000774">
    <property type="entry name" value="PPIase_FKBP_N"/>
</dbReference>
<dbReference type="EC" id="5.2.1.8" evidence="6"/>
<proteinExistence type="inferred from homology"/>
<dbReference type="PROSITE" id="PS50059">
    <property type="entry name" value="FKBP_PPIASE"/>
    <property type="match status" value="1"/>
</dbReference>
<dbReference type="SUPFAM" id="SSF54534">
    <property type="entry name" value="FKBP-like"/>
    <property type="match status" value="1"/>
</dbReference>
<feature type="domain" description="PPIase FKBP-type" evidence="8">
    <location>
        <begin position="160"/>
        <end position="246"/>
    </location>
</feature>
<evidence type="ECO:0000256" key="5">
    <source>
        <dbReference type="PROSITE-ProRule" id="PRU00277"/>
    </source>
</evidence>
<evidence type="ECO:0000256" key="7">
    <source>
        <dbReference type="SAM" id="SignalP"/>
    </source>
</evidence>
<comment type="caution">
    <text evidence="9">The sequence shown here is derived from an EMBL/GenBank/DDBJ whole genome shotgun (WGS) entry which is preliminary data.</text>
</comment>
<feature type="chain" id="PRO_5026706704" description="Peptidyl-prolyl cis-trans isomerase" evidence="7">
    <location>
        <begin position="28"/>
        <end position="265"/>
    </location>
</feature>
<dbReference type="FunFam" id="3.10.50.40:FF:000006">
    <property type="entry name" value="Peptidyl-prolyl cis-trans isomerase"/>
    <property type="match status" value="1"/>
</dbReference>
<reference evidence="9 10" key="1">
    <citation type="submission" date="2019-10" db="EMBL/GenBank/DDBJ databases">
        <title>New species of Slilvanegrellaceae.</title>
        <authorList>
            <person name="Pitt A."/>
            <person name="Hahn M.W."/>
        </authorList>
    </citation>
    <scope>NUCLEOTIDE SEQUENCE [LARGE SCALE GENOMIC DNA]</scope>
    <source>
        <strain evidence="9 10">SP-Ram-0.45-NSY-1</strain>
    </source>
</reference>
<protein>
    <recommendedName>
        <fullName evidence="6">Peptidyl-prolyl cis-trans isomerase</fullName>
        <ecNumber evidence="6">5.2.1.8</ecNumber>
    </recommendedName>
</protein>
<keyword evidence="10" id="KW-1185">Reference proteome</keyword>
<evidence type="ECO:0000256" key="4">
    <source>
        <dbReference type="ARBA" id="ARBA00023235"/>
    </source>
</evidence>
<dbReference type="Gene3D" id="1.10.287.460">
    <property type="entry name" value="Peptidyl-prolyl cis-trans isomerase, FKBP-type, N-terminal domain"/>
    <property type="match status" value="1"/>
</dbReference>
<evidence type="ECO:0000256" key="1">
    <source>
        <dbReference type="ARBA" id="ARBA00000971"/>
    </source>
</evidence>
<dbReference type="InterPro" id="IPR036944">
    <property type="entry name" value="PPIase_FKBP_N_sf"/>
</dbReference>
<dbReference type="GO" id="GO:0003755">
    <property type="term" value="F:peptidyl-prolyl cis-trans isomerase activity"/>
    <property type="evidence" value="ECO:0007669"/>
    <property type="project" value="UniProtKB-UniRule"/>
</dbReference>
<feature type="signal peptide" evidence="7">
    <location>
        <begin position="1"/>
        <end position="27"/>
    </location>
</feature>
<dbReference type="EMBL" id="WFLM01000001">
    <property type="protein sequence ID" value="KAB8040377.1"/>
    <property type="molecule type" value="Genomic_DNA"/>
</dbReference>
<dbReference type="RefSeq" id="WP_153417891.1">
    <property type="nucleotide sequence ID" value="NZ_WFLM01000001.1"/>
</dbReference>
<comment type="catalytic activity">
    <reaction evidence="1 5 6">
        <text>[protein]-peptidylproline (omega=180) = [protein]-peptidylproline (omega=0)</text>
        <dbReference type="Rhea" id="RHEA:16237"/>
        <dbReference type="Rhea" id="RHEA-COMP:10747"/>
        <dbReference type="Rhea" id="RHEA-COMP:10748"/>
        <dbReference type="ChEBI" id="CHEBI:83833"/>
        <dbReference type="ChEBI" id="CHEBI:83834"/>
        <dbReference type="EC" id="5.2.1.8"/>
    </reaction>
</comment>
<organism evidence="9 10">
    <name type="scientific">Silvanigrella paludirubra</name>
    <dbReference type="NCBI Taxonomy" id="2499159"/>
    <lineage>
        <taxon>Bacteria</taxon>
        <taxon>Pseudomonadati</taxon>
        <taxon>Bdellovibrionota</taxon>
        <taxon>Oligoflexia</taxon>
        <taxon>Silvanigrellales</taxon>
        <taxon>Silvanigrellaceae</taxon>
        <taxon>Silvanigrella</taxon>
    </lineage>
</organism>
<dbReference type="AlphaFoldDB" id="A0A6N6VXD7"/>
<comment type="similarity">
    <text evidence="2 6">Belongs to the FKBP-type PPIase family.</text>
</comment>
<dbReference type="GO" id="GO:0006457">
    <property type="term" value="P:protein folding"/>
    <property type="evidence" value="ECO:0007669"/>
    <property type="project" value="InterPro"/>
</dbReference>